<gene>
    <name evidence="1" type="ORF">NADRNF5_0948</name>
</gene>
<sequence>MIEMLESKWSEWLDNNQEIISQIPEKPGVYMMHESMKILLIEGSQNMKKSINEALMEKCVSNSTRIRFCEEANYDQIKNKLLSDYKKRHEGNFPQCMS</sequence>
<dbReference type="RefSeq" id="WP_237089345.1">
    <property type="nucleotide sequence ID" value="NZ_CP011070.1"/>
</dbReference>
<dbReference type="Proteomes" id="UP000032408">
    <property type="component" value="Chromosome"/>
</dbReference>
<reference evidence="1 2" key="2">
    <citation type="journal article" date="2016" name="ISME J.">
        <title>Physiological and genomic characterization of two novel marine thaumarchaeal strains indicates niche differentiation.</title>
        <authorList>
            <person name="Bayer B."/>
            <person name="Vojvoda J."/>
            <person name="Offre P."/>
            <person name="Alves R.J."/>
            <person name="Elisabeth N.H."/>
            <person name="Garcia J.A."/>
            <person name="Volland J.M."/>
            <person name="Srivastava A."/>
            <person name="Schleper C."/>
            <person name="Herndl G.J."/>
        </authorList>
    </citation>
    <scope>NUCLEOTIDE SEQUENCE [LARGE SCALE GENOMIC DNA]</scope>
    <source>
        <strain evidence="1 2">NF5</strain>
    </source>
</reference>
<reference evidence="2" key="1">
    <citation type="submission" date="2015-03" db="EMBL/GenBank/DDBJ databases">
        <title>Characterization of two novel Thaumarchaeota isolated from the Northern Adriatic Sea.</title>
        <authorList>
            <person name="Bayer B."/>
            <person name="Vojvoda J."/>
            <person name="Offre P."/>
            <person name="Srivastava A."/>
            <person name="Elisabeth N."/>
            <person name="Garcia J.A.L."/>
            <person name="Schleper C."/>
            <person name="Herndl G.J."/>
        </authorList>
    </citation>
    <scope>NUCLEOTIDE SEQUENCE [LARGE SCALE GENOMIC DNA]</scope>
    <source>
        <strain evidence="2">NF5</strain>
    </source>
</reference>
<accession>A0A0D5C1N1</accession>
<dbReference type="KEGG" id="nin:NADRNF5_0948"/>
<dbReference type="HOGENOM" id="CLU_2327140_0_0_2"/>
<name>A0A0D5C1N1_9ARCH</name>
<keyword evidence="2" id="KW-1185">Reference proteome</keyword>
<dbReference type="GeneID" id="24820167"/>
<dbReference type="AlphaFoldDB" id="A0A0D5C1N1"/>
<dbReference type="EMBL" id="CP011070">
    <property type="protein sequence ID" value="AJW70641.1"/>
    <property type="molecule type" value="Genomic_DNA"/>
</dbReference>
<evidence type="ECO:0000313" key="1">
    <source>
        <dbReference type="EMBL" id="AJW70641.1"/>
    </source>
</evidence>
<organism evidence="1 2">
    <name type="scientific">Nitrosopumilus adriaticus</name>
    <dbReference type="NCBI Taxonomy" id="1580092"/>
    <lineage>
        <taxon>Archaea</taxon>
        <taxon>Nitrososphaerota</taxon>
        <taxon>Nitrososphaeria</taxon>
        <taxon>Nitrosopumilales</taxon>
        <taxon>Nitrosopumilaceae</taxon>
        <taxon>Nitrosopumilus</taxon>
    </lineage>
</organism>
<dbReference type="STRING" id="1580092.NADRNF5_0948"/>
<evidence type="ECO:0000313" key="2">
    <source>
        <dbReference type="Proteomes" id="UP000032408"/>
    </source>
</evidence>
<protein>
    <submittedName>
        <fullName evidence="1">Uncharacterized protein</fullName>
    </submittedName>
</protein>
<proteinExistence type="predicted"/>